<organism evidence="6 7">
    <name type="scientific">Chelatococcus albus</name>
    <dbReference type="NCBI Taxonomy" id="3047466"/>
    <lineage>
        <taxon>Bacteria</taxon>
        <taxon>Pseudomonadati</taxon>
        <taxon>Pseudomonadota</taxon>
        <taxon>Alphaproteobacteria</taxon>
        <taxon>Hyphomicrobiales</taxon>
        <taxon>Chelatococcaceae</taxon>
        <taxon>Chelatococcus</taxon>
    </lineage>
</organism>
<keyword evidence="1" id="KW-0175">Coiled coil</keyword>
<dbReference type="InterPro" id="IPR037291">
    <property type="entry name" value="DUF4139"/>
</dbReference>
<dbReference type="InterPro" id="IPR011935">
    <property type="entry name" value="CHP02231"/>
</dbReference>
<feature type="domain" description="DUF4139" evidence="4">
    <location>
        <begin position="218"/>
        <end position="546"/>
    </location>
</feature>
<dbReference type="Pfam" id="PF13600">
    <property type="entry name" value="DUF4140"/>
    <property type="match status" value="1"/>
</dbReference>
<protein>
    <submittedName>
        <fullName evidence="6">Mucoidy inhibitor MuiA family protein</fullName>
    </submittedName>
</protein>
<feature type="domain" description="DUF4140" evidence="5">
    <location>
        <begin position="31"/>
        <end position="127"/>
    </location>
</feature>
<name>A0ABT7AFX0_9HYPH</name>
<feature type="region of interest" description="Disordered" evidence="2">
    <location>
        <begin position="308"/>
        <end position="333"/>
    </location>
</feature>
<feature type="chain" id="PRO_5047217087" evidence="3">
    <location>
        <begin position="20"/>
        <end position="565"/>
    </location>
</feature>
<keyword evidence="7" id="KW-1185">Reference proteome</keyword>
<reference evidence="6 7" key="1">
    <citation type="submission" date="2023-05" db="EMBL/GenBank/DDBJ databases">
        <title>Chelatococcus sp. nov., a moderately thermophilic bacterium isolated from hot spring microbial mat.</title>
        <authorList>
            <person name="Hu C.-J."/>
            <person name="Li W.-J."/>
        </authorList>
    </citation>
    <scope>NUCLEOTIDE SEQUENCE [LARGE SCALE GENOMIC DNA]</scope>
    <source>
        <strain evidence="6 7">SYSU G07232</strain>
    </source>
</reference>
<evidence type="ECO:0000256" key="3">
    <source>
        <dbReference type="SAM" id="SignalP"/>
    </source>
</evidence>
<evidence type="ECO:0000259" key="5">
    <source>
        <dbReference type="Pfam" id="PF13600"/>
    </source>
</evidence>
<dbReference type="PANTHER" id="PTHR31005:SF8">
    <property type="entry name" value="DUF4139 DOMAIN-CONTAINING PROTEIN"/>
    <property type="match status" value="1"/>
</dbReference>
<feature type="coiled-coil region" evidence="1">
    <location>
        <begin position="163"/>
        <end position="190"/>
    </location>
</feature>
<gene>
    <name evidence="6" type="ORF">QNA08_08285</name>
</gene>
<evidence type="ECO:0000313" key="6">
    <source>
        <dbReference type="EMBL" id="MDJ1158228.1"/>
    </source>
</evidence>
<dbReference type="EMBL" id="JASJEV010000004">
    <property type="protein sequence ID" value="MDJ1158228.1"/>
    <property type="molecule type" value="Genomic_DNA"/>
</dbReference>
<dbReference type="NCBIfam" id="TIGR02231">
    <property type="entry name" value="mucoidy inhibitor MuiA family protein"/>
    <property type="match status" value="1"/>
</dbReference>
<evidence type="ECO:0000313" key="7">
    <source>
        <dbReference type="Proteomes" id="UP001321492"/>
    </source>
</evidence>
<dbReference type="Pfam" id="PF13598">
    <property type="entry name" value="DUF4139"/>
    <property type="match status" value="1"/>
</dbReference>
<proteinExistence type="predicted"/>
<evidence type="ECO:0000256" key="2">
    <source>
        <dbReference type="SAM" id="MobiDB-lite"/>
    </source>
</evidence>
<comment type="caution">
    <text evidence="6">The sequence shown here is derived from an EMBL/GenBank/DDBJ whole genome shotgun (WGS) entry which is preliminary data.</text>
</comment>
<dbReference type="Proteomes" id="UP001321492">
    <property type="component" value="Unassembled WGS sequence"/>
</dbReference>
<evidence type="ECO:0000259" key="4">
    <source>
        <dbReference type="Pfam" id="PF13598"/>
    </source>
</evidence>
<dbReference type="PANTHER" id="PTHR31005">
    <property type="entry name" value="DUF4139 DOMAIN-CONTAINING PROTEIN"/>
    <property type="match status" value="1"/>
</dbReference>
<accession>A0ABT7AFX0</accession>
<dbReference type="RefSeq" id="WP_283740224.1">
    <property type="nucleotide sequence ID" value="NZ_JASJEV010000004.1"/>
</dbReference>
<sequence>MRSASPIGLFILIALPAHAADIETTARIDRVTVHPDGASVTRIATIDLPAGATTLVLKALPGAIDPASIRVAGEGTGRFSIGAVETRAVAGDPKGGLDPTIAARLRTLRDAHEGLAGKIEAAEGKKAAITRYAQAGPEKLSPESKPLEVAQWPAAWDAIGTALAQVNEDLRGLRGRARDIAAEIEALERARPRAADAGAPRLDVIVSLEAAAPVKGTLSLTYRVGGVSWRPLYDVRLDTGGGTTKPALELVRRAQVIQRTGEDWADVALTVSTVRVARGTAAPDLPPALVAFYEPPVAYERGAAPPGALRRAESLPHPPMTSGPAPAGETADQAVAAAEREAIADVGVFQASFVLPGRVDVPREGATRSFRVASRTLAPALSVKAVPVLDETAYLQASFVNEDDMPLLPGEVALHRDGVFVGRGTLPLVAPGDKVELGFGADDKVKVTRVAERRRENEPGFLGSTRSDQREFKTTVRNLHAFPMRITILDRMPYSENAAITVEALPQGTPPTEKSVGDRRGVMVWTYDYAAGEQREIRLAYRLKWPADRELLMEPRPVAPPQPAR</sequence>
<evidence type="ECO:0000256" key="1">
    <source>
        <dbReference type="SAM" id="Coils"/>
    </source>
</evidence>
<dbReference type="InterPro" id="IPR025554">
    <property type="entry name" value="DUF4140"/>
</dbReference>
<feature type="signal peptide" evidence="3">
    <location>
        <begin position="1"/>
        <end position="19"/>
    </location>
</feature>
<keyword evidence="3" id="KW-0732">Signal</keyword>